<evidence type="ECO:0000256" key="2">
    <source>
        <dbReference type="SAM" id="Phobius"/>
    </source>
</evidence>
<feature type="region of interest" description="Disordered" evidence="1">
    <location>
        <begin position="276"/>
        <end position="356"/>
    </location>
</feature>
<evidence type="ECO:0000256" key="1">
    <source>
        <dbReference type="SAM" id="MobiDB-lite"/>
    </source>
</evidence>
<feature type="compositionally biased region" description="Basic and acidic residues" evidence="1">
    <location>
        <begin position="30"/>
        <end position="40"/>
    </location>
</feature>
<comment type="caution">
    <text evidence="3">The sequence shown here is derived from an EMBL/GenBank/DDBJ whole genome shotgun (WGS) entry which is preliminary data.</text>
</comment>
<accession>A0A8J4EFG0</accession>
<organism evidence="3 4">
    <name type="scientific">Virgisporangium ochraceum</name>
    <dbReference type="NCBI Taxonomy" id="65505"/>
    <lineage>
        <taxon>Bacteria</taxon>
        <taxon>Bacillati</taxon>
        <taxon>Actinomycetota</taxon>
        <taxon>Actinomycetes</taxon>
        <taxon>Micromonosporales</taxon>
        <taxon>Micromonosporaceae</taxon>
        <taxon>Virgisporangium</taxon>
    </lineage>
</organism>
<feature type="compositionally biased region" description="Low complexity" evidence="1">
    <location>
        <begin position="62"/>
        <end position="124"/>
    </location>
</feature>
<feature type="compositionally biased region" description="Basic and acidic residues" evidence="1">
    <location>
        <begin position="47"/>
        <end position="61"/>
    </location>
</feature>
<keyword evidence="2" id="KW-0472">Membrane</keyword>
<keyword evidence="2" id="KW-0812">Transmembrane</keyword>
<dbReference type="AlphaFoldDB" id="A0A8J4EFG0"/>
<feature type="compositionally biased region" description="Pro residues" evidence="1">
    <location>
        <begin position="335"/>
        <end position="344"/>
    </location>
</feature>
<dbReference type="Proteomes" id="UP000635606">
    <property type="component" value="Unassembled WGS sequence"/>
</dbReference>
<evidence type="ECO:0000313" key="4">
    <source>
        <dbReference type="Proteomes" id="UP000635606"/>
    </source>
</evidence>
<gene>
    <name evidence="3" type="ORF">Voc01_075150</name>
</gene>
<proteinExistence type="predicted"/>
<name>A0A8J4EFG0_9ACTN</name>
<feature type="region of interest" description="Disordered" evidence="1">
    <location>
        <begin position="12"/>
        <end position="130"/>
    </location>
</feature>
<keyword evidence="2" id="KW-1133">Transmembrane helix</keyword>
<dbReference type="EMBL" id="BOPH01000102">
    <property type="protein sequence ID" value="GIJ72598.1"/>
    <property type="molecule type" value="Genomic_DNA"/>
</dbReference>
<feature type="transmembrane region" description="Helical" evidence="2">
    <location>
        <begin position="135"/>
        <end position="156"/>
    </location>
</feature>
<feature type="compositionally biased region" description="Low complexity" evidence="1">
    <location>
        <begin position="287"/>
        <end position="304"/>
    </location>
</feature>
<sequence>MLLATFVLLGAGACEGGGGDGTSLPSGRPSTDRTVTRPTDDTQETPKPTDDRTGRPTRTEDATPTARPTEAPPTTAQPAPTTGQPRPEPTRAQPTQAPEQPPDTAQAAPPAQQPVQPATTPPAASDVAAESTGSGDVWCLLLILMVGLLVGGLVLWRTQHRSDWDTDAANLVGATTAVLNRLPSMLTTTTAGERALTWPPLRDDLGNLMGSWDVLASRTADEERRAWAYEVRTSLQDLVDAVDQENEVLAADREWRLLRPRVIAAQEALAAVLSARPQPGTPAPSMAGRPGQPGAAGYGATPYGSGAGDEPRATDYPPRHAAPPPDLSGPSERPTYPPEPPDPPGYGDGPPFTSRG</sequence>
<evidence type="ECO:0000313" key="3">
    <source>
        <dbReference type="EMBL" id="GIJ72598.1"/>
    </source>
</evidence>
<protein>
    <submittedName>
        <fullName evidence="3">Uncharacterized protein</fullName>
    </submittedName>
</protein>
<keyword evidence="4" id="KW-1185">Reference proteome</keyword>
<reference evidence="3" key="1">
    <citation type="submission" date="2021-01" db="EMBL/GenBank/DDBJ databases">
        <title>Whole genome shotgun sequence of Virgisporangium ochraceum NBRC 16418.</title>
        <authorList>
            <person name="Komaki H."/>
            <person name="Tamura T."/>
        </authorList>
    </citation>
    <scope>NUCLEOTIDE SEQUENCE</scope>
    <source>
        <strain evidence="3">NBRC 16418</strain>
    </source>
</reference>